<organism evidence="12 13">
    <name type="scientific">Sanguibacter antarcticus</name>
    <dbReference type="NCBI Taxonomy" id="372484"/>
    <lineage>
        <taxon>Bacteria</taxon>
        <taxon>Bacillati</taxon>
        <taxon>Actinomycetota</taxon>
        <taxon>Actinomycetes</taxon>
        <taxon>Micrococcales</taxon>
        <taxon>Sanguibacteraceae</taxon>
        <taxon>Sanguibacter</taxon>
    </lineage>
</organism>
<dbReference type="GO" id="GO:0140359">
    <property type="term" value="F:ABC-type transporter activity"/>
    <property type="evidence" value="ECO:0007669"/>
    <property type="project" value="InterPro"/>
</dbReference>
<evidence type="ECO:0000256" key="5">
    <source>
        <dbReference type="ARBA" id="ARBA00022741"/>
    </source>
</evidence>
<comment type="caution">
    <text evidence="12">The sequence shown here is derived from an EMBL/GenBank/DDBJ whole genome shotgun (WGS) entry which is preliminary data.</text>
</comment>
<dbReference type="OrthoDB" id="9806127at2"/>
<dbReference type="PROSITE" id="PS50929">
    <property type="entry name" value="ABC_TM1F"/>
    <property type="match status" value="1"/>
</dbReference>
<dbReference type="SUPFAM" id="SSF90123">
    <property type="entry name" value="ABC transporter transmembrane region"/>
    <property type="match status" value="1"/>
</dbReference>
<keyword evidence="3" id="KW-1003">Cell membrane</keyword>
<accession>A0A2A9E3T5</accession>
<feature type="transmembrane region" description="Helical" evidence="9">
    <location>
        <begin position="28"/>
        <end position="50"/>
    </location>
</feature>
<evidence type="ECO:0000256" key="9">
    <source>
        <dbReference type="SAM" id="Phobius"/>
    </source>
</evidence>
<dbReference type="InterPro" id="IPR039421">
    <property type="entry name" value="Type_1_exporter"/>
</dbReference>
<evidence type="ECO:0000259" key="10">
    <source>
        <dbReference type="PROSITE" id="PS50893"/>
    </source>
</evidence>
<dbReference type="PANTHER" id="PTHR24221">
    <property type="entry name" value="ATP-BINDING CASSETTE SUB-FAMILY B"/>
    <property type="match status" value="1"/>
</dbReference>
<dbReference type="GO" id="GO:0016887">
    <property type="term" value="F:ATP hydrolysis activity"/>
    <property type="evidence" value="ECO:0007669"/>
    <property type="project" value="InterPro"/>
</dbReference>
<sequence length="605" mass="63740">MSVHALQGSRTRRSFLLVTRGLRTEWRVYVWAILSSALFGGLTVAVSSILGEVTDRLVLPALAGTIDVGAIWLGGLALAGLALSLALSVAARRVLAGVAVANLQARHRRAVTGRYLELPVSWHRSHPTGQLLSNVSSDVEAATGVFNPLPYALGVCVMIVIAAGALLSIDVWLAVAALSVLPVAVAVNVVFQRYMSPAITHAQQLRAQVADVAHESFEAGLLVKALGTQEREERRFADRTEALRAANVRVGTVRAAFDPVIEFLPSLGTLLVLGVGTVRAAGGHVNTGDIVAAAYLLTMMAVPVRAFGWVLGELPRGLVGHDRISQVLDARGALVEGTVERAGADVDVRGVQVDLVDVGVTVRLPASEAHLVRDVTLTVPAGTTVAVVGPTGAGKTTLVSLLSRLSDPTSGQVLLDGVDVRSLTPRSLTAAVALVAQSTFIFEDTIRANVTLMDDDDPASPSDDEVWAALRLARVDDVVRALPDGLGSPLGERGANLSGGQRQRVAIARALVRRPALLVLDDATSAVDPQVERSILAGLRASSGTTVVMVAYRMSSVALADTVVHLDAGRVVDVGTHDELLVRDPGYRDLALAYQREAARRQDEE</sequence>
<dbReference type="SMART" id="SM00382">
    <property type="entry name" value="AAA"/>
    <property type="match status" value="1"/>
</dbReference>
<dbReference type="GO" id="GO:0005886">
    <property type="term" value="C:plasma membrane"/>
    <property type="evidence" value="ECO:0007669"/>
    <property type="project" value="UniProtKB-SubCell"/>
</dbReference>
<dbReference type="EMBL" id="PDJG01000001">
    <property type="protein sequence ID" value="PFG33306.1"/>
    <property type="molecule type" value="Genomic_DNA"/>
</dbReference>
<dbReference type="Pfam" id="PF00664">
    <property type="entry name" value="ABC_membrane"/>
    <property type="match status" value="1"/>
</dbReference>
<evidence type="ECO:0000256" key="7">
    <source>
        <dbReference type="ARBA" id="ARBA00022989"/>
    </source>
</evidence>
<dbReference type="RefSeq" id="WP_098454532.1">
    <property type="nucleotide sequence ID" value="NZ_PDJG01000001.1"/>
</dbReference>
<feature type="domain" description="ABC transmembrane type-1" evidence="11">
    <location>
        <begin position="30"/>
        <end position="316"/>
    </location>
</feature>
<keyword evidence="5" id="KW-0547">Nucleotide-binding</keyword>
<keyword evidence="2" id="KW-0813">Transport</keyword>
<keyword evidence="13" id="KW-1185">Reference proteome</keyword>
<dbReference type="GO" id="GO:0034040">
    <property type="term" value="F:ATPase-coupled lipid transmembrane transporter activity"/>
    <property type="evidence" value="ECO:0007669"/>
    <property type="project" value="TreeGrafter"/>
</dbReference>
<dbReference type="PROSITE" id="PS00211">
    <property type="entry name" value="ABC_TRANSPORTER_1"/>
    <property type="match status" value="1"/>
</dbReference>
<reference evidence="12 13" key="1">
    <citation type="submission" date="2017-10" db="EMBL/GenBank/DDBJ databases">
        <title>Sequencing the genomes of 1000 actinobacteria strains.</title>
        <authorList>
            <person name="Klenk H.-P."/>
        </authorList>
    </citation>
    <scope>NUCLEOTIDE SEQUENCE [LARGE SCALE GENOMIC DNA]</scope>
    <source>
        <strain evidence="12 13">DSM 18966</strain>
    </source>
</reference>
<protein>
    <submittedName>
        <fullName evidence="12">ABC-type multidrug transport system fused ATPase/permease subunit</fullName>
    </submittedName>
</protein>
<dbReference type="AlphaFoldDB" id="A0A2A9E3T5"/>
<evidence type="ECO:0000259" key="11">
    <source>
        <dbReference type="PROSITE" id="PS50929"/>
    </source>
</evidence>
<dbReference type="FunFam" id="3.40.50.300:FF:000854">
    <property type="entry name" value="Multidrug ABC transporter ATP-binding protein"/>
    <property type="match status" value="1"/>
</dbReference>
<dbReference type="GO" id="GO:0005524">
    <property type="term" value="F:ATP binding"/>
    <property type="evidence" value="ECO:0007669"/>
    <property type="project" value="UniProtKB-KW"/>
</dbReference>
<keyword evidence="8 9" id="KW-0472">Membrane</keyword>
<dbReference type="PROSITE" id="PS50893">
    <property type="entry name" value="ABC_TRANSPORTER_2"/>
    <property type="match status" value="1"/>
</dbReference>
<dbReference type="Proteomes" id="UP000225548">
    <property type="component" value="Unassembled WGS sequence"/>
</dbReference>
<dbReference type="InterPro" id="IPR017871">
    <property type="entry name" value="ABC_transporter-like_CS"/>
</dbReference>
<dbReference type="Gene3D" id="1.20.1560.10">
    <property type="entry name" value="ABC transporter type 1, transmembrane domain"/>
    <property type="match status" value="1"/>
</dbReference>
<evidence type="ECO:0000256" key="8">
    <source>
        <dbReference type="ARBA" id="ARBA00023136"/>
    </source>
</evidence>
<dbReference type="PANTHER" id="PTHR24221:SF654">
    <property type="entry name" value="ATP-BINDING CASSETTE SUB-FAMILY B MEMBER 6"/>
    <property type="match status" value="1"/>
</dbReference>
<feature type="transmembrane region" description="Helical" evidence="9">
    <location>
        <begin position="70"/>
        <end position="91"/>
    </location>
</feature>
<dbReference type="Pfam" id="PF00005">
    <property type="entry name" value="ABC_tran"/>
    <property type="match status" value="1"/>
</dbReference>
<dbReference type="InterPro" id="IPR003439">
    <property type="entry name" value="ABC_transporter-like_ATP-bd"/>
</dbReference>
<dbReference type="InterPro" id="IPR003593">
    <property type="entry name" value="AAA+_ATPase"/>
</dbReference>
<evidence type="ECO:0000256" key="3">
    <source>
        <dbReference type="ARBA" id="ARBA00022475"/>
    </source>
</evidence>
<evidence type="ECO:0000256" key="6">
    <source>
        <dbReference type="ARBA" id="ARBA00022840"/>
    </source>
</evidence>
<evidence type="ECO:0000313" key="13">
    <source>
        <dbReference type="Proteomes" id="UP000225548"/>
    </source>
</evidence>
<gene>
    <name evidence="12" type="ORF">ATL42_1175</name>
</gene>
<feature type="transmembrane region" description="Helical" evidence="9">
    <location>
        <begin position="149"/>
        <end position="166"/>
    </location>
</feature>
<dbReference type="SUPFAM" id="SSF52540">
    <property type="entry name" value="P-loop containing nucleoside triphosphate hydrolases"/>
    <property type="match status" value="1"/>
</dbReference>
<evidence type="ECO:0000313" key="12">
    <source>
        <dbReference type="EMBL" id="PFG33306.1"/>
    </source>
</evidence>
<dbReference type="InterPro" id="IPR036640">
    <property type="entry name" value="ABC1_TM_sf"/>
</dbReference>
<feature type="domain" description="ABC transporter" evidence="10">
    <location>
        <begin position="353"/>
        <end position="593"/>
    </location>
</feature>
<name>A0A2A9E3T5_9MICO</name>
<comment type="subcellular location">
    <subcellularLocation>
        <location evidence="1">Cell membrane</location>
        <topology evidence="1">Multi-pass membrane protein</topology>
    </subcellularLocation>
</comment>
<dbReference type="InterPro" id="IPR011527">
    <property type="entry name" value="ABC1_TM_dom"/>
</dbReference>
<evidence type="ECO:0000256" key="2">
    <source>
        <dbReference type="ARBA" id="ARBA00022448"/>
    </source>
</evidence>
<evidence type="ECO:0000256" key="1">
    <source>
        <dbReference type="ARBA" id="ARBA00004651"/>
    </source>
</evidence>
<keyword evidence="4 9" id="KW-0812">Transmembrane</keyword>
<feature type="transmembrane region" description="Helical" evidence="9">
    <location>
        <begin position="172"/>
        <end position="191"/>
    </location>
</feature>
<proteinExistence type="predicted"/>
<evidence type="ECO:0000256" key="4">
    <source>
        <dbReference type="ARBA" id="ARBA00022692"/>
    </source>
</evidence>
<keyword evidence="6" id="KW-0067">ATP-binding</keyword>
<keyword evidence="7 9" id="KW-1133">Transmembrane helix</keyword>
<dbReference type="Gene3D" id="3.40.50.300">
    <property type="entry name" value="P-loop containing nucleotide triphosphate hydrolases"/>
    <property type="match status" value="1"/>
</dbReference>
<dbReference type="InterPro" id="IPR027417">
    <property type="entry name" value="P-loop_NTPase"/>
</dbReference>